<keyword evidence="1 4" id="KW-0949">S-adenosyl-L-methionine</keyword>
<keyword evidence="4" id="KW-0963">Cytoplasm</keyword>
<dbReference type="PANTHER" id="PTHR39963">
    <property type="entry name" value="SLL0983 PROTEIN"/>
    <property type="match status" value="1"/>
</dbReference>
<dbReference type="Gene3D" id="3.50.50.60">
    <property type="entry name" value="FAD/NAD(P)-binding domain"/>
    <property type="match status" value="2"/>
</dbReference>
<comment type="subcellular location">
    <subcellularLocation>
        <location evidence="4">Cytoplasm</location>
    </subcellularLocation>
</comment>
<dbReference type="InterPro" id="IPR008471">
    <property type="entry name" value="MnmC-like_methylTransf"/>
</dbReference>
<reference evidence="7" key="2">
    <citation type="submission" date="2020-09" db="EMBL/GenBank/DDBJ databases">
        <authorList>
            <person name="Sun Q."/>
            <person name="Kim S."/>
        </authorList>
    </citation>
    <scope>NUCLEOTIDE SEQUENCE</scope>
    <source>
        <strain evidence="7">KCTC 32513</strain>
    </source>
</reference>
<dbReference type="Gene3D" id="3.40.50.150">
    <property type="entry name" value="Vaccinia Virus protein VP39"/>
    <property type="match status" value="1"/>
</dbReference>
<dbReference type="RefSeq" id="WP_189496074.1">
    <property type="nucleotide sequence ID" value="NZ_BMZH01000003.1"/>
</dbReference>
<comment type="function">
    <text evidence="4">Catalyzes the last two steps in the biosynthesis of 5-methylaminomethyl-2-thiouridine (mnm(5)s(2)U) at the wobble position (U34) in tRNA. Catalyzes the FAD-dependent demodification of cmnm(5)s(2)U34 to nm(5)s(2)U34, followed by the transfer of a methyl group from S-adenosyl-L-methionine to nm(5)s(2)U34, to form mnm(5)s(2)U34.</text>
</comment>
<keyword evidence="4" id="KW-0274">FAD</keyword>
<evidence type="ECO:0000256" key="2">
    <source>
        <dbReference type="ARBA" id="ARBA00023002"/>
    </source>
</evidence>
<dbReference type="InterPro" id="IPR006076">
    <property type="entry name" value="FAD-dep_OxRdtase"/>
</dbReference>
<dbReference type="GO" id="GO:0002097">
    <property type="term" value="P:tRNA wobble base modification"/>
    <property type="evidence" value="ECO:0007669"/>
    <property type="project" value="UniProtKB-UniRule"/>
</dbReference>
<dbReference type="Pfam" id="PF05430">
    <property type="entry name" value="Methyltransf_30"/>
    <property type="match status" value="1"/>
</dbReference>
<organism evidence="7 8">
    <name type="scientific">Algimonas arctica</name>
    <dbReference type="NCBI Taxonomy" id="1479486"/>
    <lineage>
        <taxon>Bacteria</taxon>
        <taxon>Pseudomonadati</taxon>
        <taxon>Pseudomonadota</taxon>
        <taxon>Alphaproteobacteria</taxon>
        <taxon>Maricaulales</taxon>
        <taxon>Robiginitomaculaceae</taxon>
        <taxon>Algimonas</taxon>
    </lineage>
</organism>
<dbReference type="Proteomes" id="UP000634004">
    <property type="component" value="Unassembled WGS sequence"/>
</dbReference>
<keyword evidence="3 4" id="KW-0511">Multifunctional enzyme</keyword>
<dbReference type="HAMAP" id="MF_01102">
    <property type="entry name" value="MnmC"/>
    <property type="match status" value="1"/>
</dbReference>
<dbReference type="SUPFAM" id="SSF51971">
    <property type="entry name" value="Nucleotide-binding domain"/>
    <property type="match status" value="1"/>
</dbReference>
<dbReference type="GO" id="GO:0032259">
    <property type="term" value="P:methylation"/>
    <property type="evidence" value="ECO:0007669"/>
    <property type="project" value="UniProtKB-KW"/>
</dbReference>
<dbReference type="AlphaFoldDB" id="A0A8J3CR74"/>
<dbReference type="EC" id="1.5.-.-" evidence="4"/>
<proteinExistence type="inferred from homology"/>
<comment type="similarity">
    <text evidence="4">In the N-terminal section; belongs to the methyltransferase superfamily. tRNA (mnm(5)s(2)U34)-methyltransferase family.</text>
</comment>
<dbReference type="InterPro" id="IPR029063">
    <property type="entry name" value="SAM-dependent_MTases_sf"/>
</dbReference>
<feature type="region of interest" description="tRNA (mnm(5)s(2)U34)-methyltransferase" evidence="4">
    <location>
        <begin position="1"/>
        <end position="235"/>
    </location>
</feature>
<feature type="region of interest" description="FAD-dependent cmnm(5)s(2)U34 oxidoreductase" evidence="4">
    <location>
        <begin position="250"/>
        <end position="560"/>
    </location>
</feature>
<reference evidence="7" key="1">
    <citation type="journal article" date="2014" name="Int. J. Syst. Evol. Microbiol.">
        <title>Complete genome sequence of Corynebacterium casei LMG S-19264T (=DSM 44701T), isolated from a smear-ripened cheese.</title>
        <authorList>
            <consortium name="US DOE Joint Genome Institute (JGI-PGF)"/>
            <person name="Walter F."/>
            <person name="Albersmeier A."/>
            <person name="Kalinowski J."/>
            <person name="Ruckert C."/>
        </authorList>
    </citation>
    <scope>NUCLEOTIDE SEQUENCE</scope>
    <source>
        <strain evidence="7">KCTC 32513</strain>
    </source>
</reference>
<keyword evidence="4" id="KW-0489">Methyltransferase</keyword>
<evidence type="ECO:0000313" key="7">
    <source>
        <dbReference type="EMBL" id="GHA89004.1"/>
    </source>
</evidence>
<keyword evidence="4" id="KW-0285">Flavoprotein</keyword>
<dbReference type="GO" id="GO:0004808">
    <property type="term" value="F:tRNA (5-methylaminomethyl-2-thiouridylate)(34)-methyltransferase activity"/>
    <property type="evidence" value="ECO:0007669"/>
    <property type="project" value="UniProtKB-EC"/>
</dbReference>
<evidence type="ECO:0000256" key="1">
    <source>
        <dbReference type="ARBA" id="ARBA00022691"/>
    </source>
</evidence>
<comment type="caution">
    <text evidence="7">The sequence shown here is derived from an EMBL/GenBank/DDBJ whole genome shotgun (WGS) entry which is preliminary data.</text>
</comment>
<dbReference type="EC" id="2.1.1.61" evidence="4"/>
<dbReference type="InterPro" id="IPR047785">
    <property type="entry name" value="tRNA_MNMC2"/>
</dbReference>
<dbReference type="Pfam" id="PF01266">
    <property type="entry name" value="DAO"/>
    <property type="match status" value="1"/>
</dbReference>
<dbReference type="GO" id="GO:0016645">
    <property type="term" value="F:oxidoreductase activity, acting on the CH-NH group of donors"/>
    <property type="evidence" value="ECO:0007669"/>
    <property type="project" value="InterPro"/>
</dbReference>
<evidence type="ECO:0000313" key="8">
    <source>
        <dbReference type="Proteomes" id="UP000634004"/>
    </source>
</evidence>
<dbReference type="EMBL" id="BMZH01000003">
    <property type="protein sequence ID" value="GHA89004.1"/>
    <property type="molecule type" value="Genomic_DNA"/>
</dbReference>
<keyword evidence="2 4" id="KW-0560">Oxidoreductase</keyword>
<accession>A0A8J3CR74</accession>
<dbReference type="InterPro" id="IPR036188">
    <property type="entry name" value="FAD/NAD-bd_sf"/>
</dbReference>
<feature type="domain" description="FAD dependent oxidoreductase" evidence="5">
    <location>
        <begin position="389"/>
        <end position="537"/>
    </location>
</feature>
<sequence>MPGPTPLTRTPAPSLDFSVPGTPAAADFDDIYFSADGGLDEARAVFLTGCGLPERWMDRDVFTIAELGFGSGLNFLATWQAWQTSGAKGRLHYISVEGFPFEQADLHKALSQFPELSALAAPLIDQWPGPVRGLHRRHFGNVTLTLIHDAVSPALRAQTFQADAWFLDGFSPAKNADMWSPAIIAEIARLSEPGARVATFTVAGDVRRSLNEAGFVVSRQPGFGHKRQRLEAIMPGEPIAPTAPLIPTIIGDGIAGASIARAFMRRGLLPRVIADPDHLAASGNGAALIKPRFDLQDNPASRFFLSSFLYARHAYQDAIRHEGILHLNKSAKERDRHQRLVDQDCLGRGHMKISDEGVYLGSSLVIDTETARQSFLKDINVESRHIDTLDALDGPIILASGYGIRTLLPDTTFRYSRGQLSWTNGTLAGPVTYGGYAIPIRDEILLGATHDRIEDHSTAFELSPTADAKNLGQAQAQGLSVGPDLRSFRTSVRVNSPDTLPRLIKMKTQKAEQDLWVLSGLGSRGFTFAPLLGEALVSAYLGEPSPLDQKLAARISRLPG</sequence>
<gene>
    <name evidence="4 7" type="primary">mnmC</name>
    <name evidence="7" type="ORF">GCM10009069_10080</name>
</gene>
<evidence type="ECO:0000256" key="4">
    <source>
        <dbReference type="HAMAP-Rule" id="MF_01102"/>
    </source>
</evidence>
<protein>
    <recommendedName>
        <fullName evidence="4">tRNA 5-methylaminomethyl-2-thiouridine biosynthesis bifunctional protein MnmC</fullName>
        <shortName evidence="4">tRNA mnm(5)s(2)U biosynthesis bifunctional protein</shortName>
    </recommendedName>
    <domain>
        <recommendedName>
            <fullName evidence="4">tRNA (mnm(5)s(2)U34)-methyltransferase</fullName>
            <ecNumber evidence="4">2.1.1.61</ecNumber>
        </recommendedName>
    </domain>
    <domain>
        <recommendedName>
            <fullName evidence="4">FAD-dependent cmnm(5)s(2)U34 oxidoreductase</fullName>
            <ecNumber evidence="4">1.5.-.-</ecNumber>
        </recommendedName>
    </domain>
</protein>
<keyword evidence="4" id="KW-0808">Transferase</keyword>
<keyword evidence="8" id="KW-1185">Reference proteome</keyword>
<evidence type="ECO:0000259" key="5">
    <source>
        <dbReference type="Pfam" id="PF01266"/>
    </source>
</evidence>
<comment type="catalytic activity">
    <reaction evidence="4">
        <text>5-aminomethyl-2-thiouridine(34) in tRNA + S-adenosyl-L-methionine = 5-methylaminomethyl-2-thiouridine(34) in tRNA + S-adenosyl-L-homocysteine + H(+)</text>
        <dbReference type="Rhea" id="RHEA:19569"/>
        <dbReference type="Rhea" id="RHEA-COMP:10195"/>
        <dbReference type="Rhea" id="RHEA-COMP:10197"/>
        <dbReference type="ChEBI" id="CHEBI:15378"/>
        <dbReference type="ChEBI" id="CHEBI:57856"/>
        <dbReference type="ChEBI" id="CHEBI:59789"/>
        <dbReference type="ChEBI" id="CHEBI:74454"/>
        <dbReference type="ChEBI" id="CHEBI:74455"/>
        <dbReference type="EC" id="2.1.1.61"/>
    </reaction>
</comment>
<comment type="similarity">
    <text evidence="4">In the C-terminal section; belongs to the DAO family.</text>
</comment>
<keyword evidence="4" id="KW-0819">tRNA processing</keyword>
<dbReference type="GO" id="GO:0050660">
    <property type="term" value="F:flavin adenine dinucleotide binding"/>
    <property type="evidence" value="ECO:0007669"/>
    <property type="project" value="UniProtKB-UniRule"/>
</dbReference>
<name>A0A8J3CR74_9PROT</name>
<dbReference type="PANTHER" id="PTHR39963:SF1">
    <property type="entry name" value="MNMC-LIKE METHYLTRANSFERASE DOMAIN-CONTAINING PROTEIN"/>
    <property type="match status" value="1"/>
</dbReference>
<feature type="domain" description="MnmC-like methyltransferase" evidence="6">
    <location>
        <begin position="115"/>
        <end position="234"/>
    </location>
</feature>
<dbReference type="GO" id="GO:0005737">
    <property type="term" value="C:cytoplasm"/>
    <property type="evidence" value="ECO:0007669"/>
    <property type="project" value="UniProtKB-SubCell"/>
</dbReference>
<comment type="cofactor">
    <cofactor evidence="4">
        <name>FAD</name>
        <dbReference type="ChEBI" id="CHEBI:57692"/>
    </cofactor>
</comment>
<dbReference type="InterPro" id="IPR023032">
    <property type="entry name" value="tRNA_MAMT_biosynth_bifunc_MnmC"/>
</dbReference>
<evidence type="ECO:0000259" key="6">
    <source>
        <dbReference type="Pfam" id="PF05430"/>
    </source>
</evidence>
<dbReference type="NCBIfam" id="NF033855">
    <property type="entry name" value="tRNA_MNMC2"/>
    <property type="match status" value="1"/>
</dbReference>
<evidence type="ECO:0000256" key="3">
    <source>
        <dbReference type="ARBA" id="ARBA00023268"/>
    </source>
</evidence>